<dbReference type="PROSITE" id="PS00107">
    <property type="entry name" value="PROTEIN_KINASE_ATP"/>
    <property type="match status" value="1"/>
</dbReference>
<dbReference type="InterPro" id="IPR017441">
    <property type="entry name" value="Protein_kinase_ATP_BS"/>
</dbReference>
<dbReference type="PROSITE" id="PS50011">
    <property type="entry name" value="PROTEIN_KINASE_DOM"/>
    <property type="match status" value="1"/>
</dbReference>
<evidence type="ECO:0000256" key="1">
    <source>
        <dbReference type="ARBA" id="ARBA00023860"/>
    </source>
</evidence>
<dbReference type="GO" id="GO:0005524">
    <property type="term" value="F:ATP binding"/>
    <property type="evidence" value="ECO:0007669"/>
    <property type="project" value="UniProtKB-UniRule"/>
</dbReference>
<dbReference type="GO" id="GO:0004672">
    <property type="term" value="F:protein kinase activity"/>
    <property type="evidence" value="ECO:0007669"/>
    <property type="project" value="InterPro"/>
</dbReference>
<dbReference type="InterPro" id="IPR000719">
    <property type="entry name" value="Prot_kinase_dom"/>
</dbReference>
<reference evidence="5" key="1">
    <citation type="submission" date="2019-06" db="EMBL/GenBank/DDBJ databases">
        <authorList>
            <person name="Zheng W."/>
        </authorList>
    </citation>
    <scope>NUCLEOTIDE SEQUENCE</scope>
    <source>
        <strain evidence="5">QDHG01</strain>
    </source>
</reference>
<feature type="binding site" evidence="2">
    <location>
        <position position="163"/>
    </location>
    <ligand>
        <name>ATP</name>
        <dbReference type="ChEBI" id="CHEBI:30616"/>
    </ligand>
</feature>
<protein>
    <recommendedName>
        <fullName evidence="1">Casein kinase I</fullName>
    </recommendedName>
</protein>
<accession>A0A8J8P0H6</accession>
<keyword evidence="2" id="KW-0067">ATP-binding</keyword>
<dbReference type="SMART" id="SM00220">
    <property type="entry name" value="S_TKc"/>
    <property type="match status" value="1"/>
</dbReference>
<comment type="caution">
    <text evidence="5">The sequence shown here is derived from an EMBL/GenBank/DDBJ whole genome shotgun (WGS) entry which is preliminary data.</text>
</comment>
<evidence type="ECO:0000313" key="6">
    <source>
        <dbReference type="Proteomes" id="UP000785679"/>
    </source>
</evidence>
<name>A0A8J8P0H6_HALGN</name>
<dbReference type="EMBL" id="RRYP01002589">
    <property type="protein sequence ID" value="TNV84613.1"/>
    <property type="molecule type" value="Genomic_DNA"/>
</dbReference>
<dbReference type="PANTHER" id="PTHR11909">
    <property type="entry name" value="CASEIN KINASE-RELATED"/>
    <property type="match status" value="1"/>
</dbReference>
<organism evidence="5 6">
    <name type="scientific">Halteria grandinella</name>
    <dbReference type="NCBI Taxonomy" id="5974"/>
    <lineage>
        <taxon>Eukaryota</taxon>
        <taxon>Sar</taxon>
        <taxon>Alveolata</taxon>
        <taxon>Ciliophora</taxon>
        <taxon>Intramacronucleata</taxon>
        <taxon>Spirotrichea</taxon>
        <taxon>Stichotrichia</taxon>
        <taxon>Sporadotrichida</taxon>
        <taxon>Halteriidae</taxon>
        <taxon>Halteria</taxon>
    </lineage>
</organism>
<evidence type="ECO:0000256" key="2">
    <source>
        <dbReference type="PROSITE-ProRule" id="PRU10141"/>
    </source>
</evidence>
<dbReference type="InterPro" id="IPR050235">
    <property type="entry name" value="CK1_Ser-Thr_kinase"/>
</dbReference>
<dbReference type="OrthoDB" id="5979581at2759"/>
<gene>
    <name evidence="5" type="ORF">FGO68_gene17187</name>
</gene>
<proteinExistence type="predicted"/>
<dbReference type="AlphaFoldDB" id="A0A8J8P0H6"/>
<sequence length="1011" mass="117474">MNPSIPSQQQQYNQFHPFPAQTPQQAGQTPFNGLPVPGMPRQNLISSQQTPYQAPALPIHNPQFMHSQQVILPTQQLNGSLNQFRPFNHTPAAAPMVAPVLSTPEGPNFYQEFIPQIISIARQNTQLSGEYIFHRMLGEGSYGVAVMYKGARPNQRPYTIAAKFDKPPTPGKPQPVSSMMKESYYLQSMQGKDPNLKHIMKYYGEQYFNNKSFVLIECLDYSIPEYLEKYPGKLNLIEIAKQMVDAIKEMHDLGFLHQDIKPDNFRIHEEKVKLLDFGLVNEYKPNGVHKDKGRYGFQGTPMFGSINSLDGFTLSRRDDLECIGYTIMFLQNEGRIPWKDFNNPREILSSKRNFLNKELNEETNIYEGIRKFITKANSLSFDEDPVYEDFKSVLGQLYIYDKSQFDKAAVSIVVDYLEIYVLKDINAIASDTIQSVQQFQIKLCSDAEIIIQIFLGKFVKEIALKELQIAQNAQDAFDIILTSLLQNYIKEIIQEEIDRAEQIRVQNAQEELSDQLVQKIIENILLQNIEQQVLAFTTNVREAYLMEQQDRKLVDNLDKEKISHQHQDQPTAEDSKDGQETYRYQGQTPANQSDLAQAALYFNDPLMRYIEKNKQEQQLADDFYIVDIQGNVERRNYYGIEDGIDEHWKDKFDDFFNRGGIVEKCFGHRIISQHTVNQDEKFSLSQKKYLYQEMKRMGKGNFVNPIIPDILLQQLQQNISTSGYTQAAQDIRFPSKNHDDDYKKIEKEISLFLEQFNSFEKYFGQIATSQFEKKIFSKSNNPSQTLMDYISIIQVAYQNRDYLRDDKLKVRKLLELFLKEPLFDPHYKSTMLKIVLDLKYLIDYAIKEQNSKVEEKYHFNKKEVRFILTKQDSFTTVLEREKKKFFLGLLKSETQIQEINVIDVWLIISVSGNKDEVPHELKEQKIGLENSAWILDIILDKNARYVIKFTARYKSNRDNVRVEKFHDLEIGIAAGQDKFWVDHNPQPIVDGMPFQVTIPAHKTNILTLSDD</sequence>
<evidence type="ECO:0000256" key="3">
    <source>
        <dbReference type="SAM" id="MobiDB-lite"/>
    </source>
</evidence>
<dbReference type="InterPro" id="IPR011009">
    <property type="entry name" value="Kinase-like_dom_sf"/>
</dbReference>
<keyword evidence="6" id="KW-1185">Reference proteome</keyword>
<dbReference type="Proteomes" id="UP000785679">
    <property type="component" value="Unassembled WGS sequence"/>
</dbReference>
<dbReference type="SUPFAM" id="SSF56112">
    <property type="entry name" value="Protein kinase-like (PK-like)"/>
    <property type="match status" value="1"/>
</dbReference>
<dbReference type="Gene3D" id="1.10.510.10">
    <property type="entry name" value="Transferase(Phosphotransferase) domain 1"/>
    <property type="match status" value="1"/>
</dbReference>
<dbReference type="Pfam" id="PF00069">
    <property type="entry name" value="Pkinase"/>
    <property type="match status" value="1"/>
</dbReference>
<feature type="region of interest" description="Disordered" evidence="3">
    <location>
        <begin position="560"/>
        <end position="580"/>
    </location>
</feature>
<evidence type="ECO:0000313" key="5">
    <source>
        <dbReference type="EMBL" id="TNV84613.1"/>
    </source>
</evidence>
<feature type="domain" description="Protein kinase" evidence="4">
    <location>
        <begin position="131"/>
        <end position="399"/>
    </location>
</feature>
<keyword evidence="2" id="KW-0547">Nucleotide-binding</keyword>
<evidence type="ECO:0000259" key="4">
    <source>
        <dbReference type="PROSITE" id="PS50011"/>
    </source>
</evidence>